<dbReference type="RefSeq" id="WP_373656577.1">
    <property type="nucleotide sequence ID" value="NZ_JBGUAW010000008.1"/>
</dbReference>
<gene>
    <name evidence="1" type="ORF">ACERLL_13325</name>
</gene>
<organism evidence="1 2">
    <name type="scientific">Thiohalorhabdus methylotrophus</name>
    <dbReference type="NCBI Taxonomy" id="3242694"/>
    <lineage>
        <taxon>Bacteria</taxon>
        <taxon>Pseudomonadati</taxon>
        <taxon>Pseudomonadota</taxon>
        <taxon>Gammaproteobacteria</taxon>
        <taxon>Thiohalorhabdales</taxon>
        <taxon>Thiohalorhabdaceae</taxon>
        <taxon>Thiohalorhabdus</taxon>
    </lineage>
</organism>
<evidence type="ECO:0000313" key="2">
    <source>
        <dbReference type="Proteomes" id="UP001575181"/>
    </source>
</evidence>
<proteinExistence type="predicted"/>
<reference evidence="1 2" key="1">
    <citation type="submission" date="2024-08" db="EMBL/GenBank/DDBJ databases">
        <title>Whole-genome sequencing of halo(alkali)philic microorganisms from hypersaline lakes.</title>
        <authorList>
            <person name="Sorokin D.Y."/>
            <person name="Merkel A.Y."/>
            <person name="Messina E."/>
            <person name="Yakimov M."/>
        </authorList>
    </citation>
    <scope>NUCLEOTIDE SEQUENCE [LARGE SCALE GENOMIC DNA]</scope>
    <source>
        <strain evidence="1 2">Cl-TMA</strain>
    </source>
</reference>
<name>A0ABV4TZ03_9GAMM</name>
<dbReference type="Proteomes" id="UP001575181">
    <property type="component" value="Unassembled WGS sequence"/>
</dbReference>
<dbReference type="Pfam" id="PF06097">
    <property type="entry name" value="DUF945"/>
    <property type="match status" value="1"/>
</dbReference>
<comment type="caution">
    <text evidence="1">The sequence shown here is derived from an EMBL/GenBank/DDBJ whole genome shotgun (WGS) entry which is preliminary data.</text>
</comment>
<evidence type="ECO:0000313" key="1">
    <source>
        <dbReference type="EMBL" id="MFA9461801.1"/>
    </source>
</evidence>
<dbReference type="EMBL" id="JBGUAW010000008">
    <property type="protein sequence ID" value="MFA9461801.1"/>
    <property type="molecule type" value="Genomic_DNA"/>
</dbReference>
<accession>A0ABV4TZ03</accession>
<protein>
    <submittedName>
        <fullName evidence="1">YdgA family protein</fullName>
    </submittedName>
</protein>
<dbReference type="InterPro" id="IPR010352">
    <property type="entry name" value="DUF945"/>
</dbReference>
<keyword evidence="2" id="KW-1185">Reference proteome</keyword>
<sequence length="469" mass="50997">MRKSLVAGALVVLGGAGAAVPYFTGMRAEQAFRENLRSVSEHPQVDLRLVRYERHWLGAEAESELTVESGGERITMHLGHQIVHGPTPTNPALARVTTTPALEGEARKAAAHYFGERAPLTADLTIGLGGNQRLVLSSPAFKGSPRGAPDTRVQWGGLSGEGRFHGGEGSLRLKVPELRVSDDKGRLRLQDVALRSDFRRHAPDLWLGDSTLSAAHFEMALPDADADALHHLELAELDYTQQAELSEDGDSLTLAGELRAEQARTDDRKLRDARLGVELRRLDAAAYQEISRRFRALDTGNLSEEAMAAEGLAIFREMLPRFLDSSPELALTELSFKAPGGDFRGTARARYTGDGRKAQRALDDPAVLLQELEAEAEIRAGKSLVIGVLEDRAREQLRKEAGPRSNPVQMERAVERSVSQRLGMMQAFGFLEAEGERFISKVAWNRGTLTINGRPLNLGGALGGGSAVP</sequence>